<dbReference type="Proteomes" id="UP000834106">
    <property type="component" value="Chromosome 18"/>
</dbReference>
<dbReference type="PRINTS" id="PR00450">
    <property type="entry name" value="RECOVERIN"/>
</dbReference>
<dbReference type="PANTHER" id="PTHR23056">
    <property type="entry name" value="CALCINEURIN B"/>
    <property type="match status" value="1"/>
</dbReference>
<keyword evidence="2 4" id="KW-0106">Calcium</keyword>
<evidence type="ECO:0000256" key="1">
    <source>
        <dbReference type="ARBA" id="ARBA00022737"/>
    </source>
</evidence>
<keyword evidence="4" id="KW-0479">Metal-binding</keyword>
<keyword evidence="7" id="KW-1185">Reference proteome</keyword>
<accession>A0AAD2AAK7</accession>
<dbReference type="GO" id="GO:0016020">
    <property type="term" value="C:membrane"/>
    <property type="evidence" value="ECO:0007669"/>
    <property type="project" value="UniProtKB-SubCell"/>
</dbReference>
<dbReference type="EMBL" id="OU503053">
    <property type="protein sequence ID" value="CAI9781507.1"/>
    <property type="molecule type" value="Genomic_DNA"/>
</dbReference>
<organism evidence="6 7">
    <name type="scientific">Fraxinus pennsylvanica</name>
    <dbReference type="NCBI Taxonomy" id="56036"/>
    <lineage>
        <taxon>Eukaryota</taxon>
        <taxon>Viridiplantae</taxon>
        <taxon>Streptophyta</taxon>
        <taxon>Embryophyta</taxon>
        <taxon>Tracheophyta</taxon>
        <taxon>Spermatophyta</taxon>
        <taxon>Magnoliopsida</taxon>
        <taxon>eudicotyledons</taxon>
        <taxon>Gunneridae</taxon>
        <taxon>Pentapetalae</taxon>
        <taxon>asterids</taxon>
        <taxon>lamiids</taxon>
        <taxon>Lamiales</taxon>
        <taxon>Oleaceae</taxon>
        <taxon>Oleeae</taxon>
        <taxon>Fraxinus</taxon>
    </lineage>
</organism>
<dbReference type="GO" id="GO:0019722">
    <property type="term" value="P:calcium-mediated signaling"/>
    <property type="evidence" value="ECO:0007669"/>
    <property type="project" value="UniProtKB-UniRule"/>
</dbReference>
<comment type="similarity">
    <text evidence="3 4">Belongs to the calcineurin regulatory subunit family.</text>
</comment>
<name>A0AAD2AAK7_9LAMI</name>
<protein>
    <recommendedName>
        <fullName evidence="4">Calcineurin B-like protein</fullName>
    </recommendedName>
</protein>
<evidence type="ECO:0000313" key="6">
    <source>
        <dbReference type="EMBL" id="CAI9781507.1"/>
    </source>
</evidence>
<dbReference type="SUPFAM" id="SSF47473">
    <property type="entry name" value="EF-hand"/>
    <property type="match status" value="1"/>
</dbReference>
<dbReference type="InterPro" id="IPR045198">
    <property type="entry name" value="CNBL1-10"/>
</dbReference>
<feature type="domain" description="EF-hand" evidence="5">
    <location>
        <begin position="161"/>
        <end position="196"/>
    </location>
</feature>
<dbReference type="Pfam" id="PF00036">
    <property type="entry name" value="EF-hand_1"/>
    <property type="match status" value="1"/>
</dbReference>
<dbReference type="InterPro" id="IPR002048">
    <property type="entry name" value="EF_hand_dom"/>
</dbReference>
<dbReference type="FunFam" id="1.10.238.10:FF:000073">
    <property type="entry name" value="calcineurin B-like protein 3"/>
    <property type="match status" value="1"/>
</dbReference>
<evidence type="ECO:0000256" key="2">
    <source>
        <dbReference type="ARBA" id="ARBA00022837"/>
    </source>
</evidence>
<feature type="domain" description="EF-hand" evidence="5">
    <location>
        <begin position="242"/>
        <end position="277"/>
    </location>
</feature>
<evidence type="ECO:0000256" key="3">
    <source>
        <dbReference type="ARBA" id="ARBA00023774"/>
    </source>
</evidence>
<reference evidence="6" key="1">
    <citation type="submission" date="2023-05" db="EMBL/GenBank/DDBJ databases">
        <authorList>
            <person name="Huff M."/>
        </authorList>
    </citation>
    <scope>NUCLEOTIDE SEQUENCE</scope>
</reference>
<keyword evidence="1 4" id="KW-0677">Repeat</keyword>
<feature type="domain" description="EF-hand" evidence="5">
    <location>
        <begin position="198"/>
        <end position="233"/>
    </location>
</feature>
<dbReference type="AlphaFoldDB" id="A0AAD2AAK7"/>
<comment type="subcellular location">
    <subcellularLocation>
        <location evidence="4">Membrane</location>
    </subcellularLocation>
</comment>
<evidence type="ECO:0000313" key="7">
    <source>
        <dbReference type="Proteomes" id="UP000834106"/>
    </source>
</evidence>
<proteinExistence type="inferred from homology"/>
<dbReference type="CDD" id="cd00051">
    <property type="entry name" value="EFh"/>
    <property type="match status" value="1"/>
</dbReference>
<dbReference type="SMART" id="SM00054">
    <property type="entry name" value="EFh"/>
    <property type="match status" value="3"/>
</dbReference>
<dbReference type="GO" id="GO:0005509">
    <property type="term" value="F:calcium ion binding"/>
    <property type="evidence" value="ECO:0007669"/>
    <property type="project" value="UniProtKB-UniRule"/>
</dbReference>
<evidence type="ECO:0000259" key="5">
    <source>
        <dbReference type="PROSITE" id="PS50222"/>
    </source>
</evidence>
<comment type="function">
    <text evidence="4">Acts as a calcium sensor. CBL proteins interact with CIPK serine-threonine protein kinases. Binding of a CBL protein to the regulatory NAF domain of a CIPK protein lead to the activation of the kinase in a calcium-dependent manner.</text>
</comment>
<dbReference type="PROSITE" id="PS50222">
    <property type="entry name" value="EF_HAND_2"/>
    <property type="match status" value="3"/>
</dbReference>
<gene>
    <name evidence="6" type="ORF">FPE_LOCUS28937</name>
</gene>
<dbReference type="InterPro" id="IPR018247">
    <property type="entry name" value="EF_Hand_1_Ca_BS"/>
</dbReference>
<comment type="subunit">
    <text evidence="4">Homodimer. Interacts with CIPK.</text>
</comment>
<sequence length="322" mass="36894">MTLATRFSSRLRICITYEENPNILLSSLHRYTWNTSIDPVSAPLQAYVTCALGTHELDRSPSRHQSGLQTLRIKNFGYQATPSKSHLQFLFALFMGCYMSKKEIRAPGFEDPAIIASETAFSVNEVEALHELYEKMSSSVVDDGYIQKEDFTFALLRNSNNRSLFADRIFDLFDANRNGHIDFGEFVRALSIFHPRTPVAEKIAWAFRLYDLRHTGYIEHEELEEMVVALLNESDLNLSDDIVKGIVDKTFKEADINGDGRIDLEEWKEYATKNPSLLKNMTLPYLMDITLVFPSFVMSSEADVSKWQPESKLIDTLQVDRH</sequence>
<dbReference type="InterPro" id="IPR011992">
    <property type="entry name" value="EF-hand-dom_pair"/>
</dbReference>
<keyword evidence="4" id="KW-0472">Membrane</keyword>
<dbReference type="PANTHER" id="PTHR23056:SF110">
    <property type="entry name" value="CALMODULIN"/>
    <property type="match status" value="1"/>
</dbReference>
<dbReference type="GO" id="GO:0019900">
    <property type="term" value="F:kinase binding"/>
    <property type="evidence" value="ECO:0007669"/>
    <property type="project" value="UniProtKB-UniRule"/>
</dbReference>
<dbReference type="Pfam" id="PF13499">
    <property type="entry name" value="EF-hand_7"/>
    <property type="match status" value="1"/>
</dbReference>
<dbReference type="PROSITE" id="PS00018">
    <property type="entry name" value="EF_HAND_1"/>
    <property type="match status" value="2"/>
</dbReference>
<dbReference type="Gene3D" id="1.10.238.10">
    <property type="entry name" value="EF-hand"/>
    <property type="match status" value="1"/>
</dbReference>
<evidence type="ECO:0000256" key="4">
    <source>
        <dbReference type="RuleBase" id="RU369080"/>
    </source>
</evidence>